<dbReference type="SUPFAM" id="SSF52047">
    <property type="entry name" value="RNI-like"/>
    <property type="match status" value="1"/>
</dbReference>
<sequence length="1317" mass="141737">MQGSLEEDLAALRKLRDDDSSGALKEYFGDSEDPREWSGVTVKDGRVTKLIFYECTNLAALPAAIGELGALTYLSLYKCTSLAALPDAIGKLGALTELNLGGCSSLTYPPEEMRGNVHKTVGFCCLNLLEGGDVSAADVQKSILNHVIADPAHDERVDALVRKDPVLADIVKVKEQLENDLAALRKLRDDDASGALKEFFGDGEDPRKWKDEDGDEVVTVADGRVTKLNVYKCSKLAELPAAIGELKALRGLNLSYCSSLAALPATIGELKALTTLNLRECSSLAALPATIGELGALEALILEGCSSIAALPAAIGGLGALTGLDLYGCSSLATLPESIGGLDALASLDLANCPNLVFPPGHTHGDTKRVKRLLANTTRFLAGKLKAADADDDAKADFTEGAIHHAPFADRLEEAVRKDPALADLTNEKGERAIDLACLECRRAMQKALFFLGRYDVDKGPPEHRSATSLVVRAVDHEAADDYGKLFVEFDKDSNGTLDASELEALAAKLGTNVEIFEIEDDGVAKDAFVAKCQRLFGKERKVVIKVFQVEEQWRNEKRGRDDQQLDARYVVQTIPAPTDDEFADGLKSSTRFGEGVGSRAIVMDAADRNLFQIYQSERPDLNAVRTLMQQVMECVQHLHGKGLVHGDIKMLNVVRLSLDNRLRLIDLDAAAKFSRHGGDYVCSKFSSAILPPECFAKLDAGQVTKFEAYFEGVGAELREKVAPKVDKRGASYVVKTFSLTEDGAPKRIDSLPYEPVEASVAVDYWSLGALLFQLVAGEPLVPSNRDDDCVNAKSMAILASWNDDAAKRNLAVIKDAAAWDLASKLLVRDPEQRAKFSIADALARHPFFHPESGDAEIKKQLDAMQTTLDSVKADTSSILRLSEEHRDELRKTRSTIIRAIYEATEVSTPTAFVVLKEKLPTGEARVELTLNDDGTGFSVEGEAVDDAKDRYEESKTWLNLCAQFGRGVAKCSPSAIADAVTGACAELVVGEEMWLYLVDELTGKPVVPEVDPDDDEEPLYPIRITKPAEVVAKLLPVMQVGLHAASLVNGVSGVVRLFGYPCPKVPEAWREGAQNSVDVLKQESSVEAFGAVHEKVQDGGEETETVRGAGLRELAAFFAEKDRDGEYAGLRRIGDDDGTAVWTALTDPEEVKAALEARAKERRAETKRGEADYAAYLREKAAGGGASEDAGSDAGDADADAVDDASPDASGDATAAMTATTPAAGGGPAAARALSTLSIGEPAALALRDPPGAADGQRTWWAADVEERLARLERRSVETRLDRLEASVRADPSARAGVEERLAGLEERLAGINWAY</sequence>
<dbReference type="SMART" id="SM00220">
    <property type="entry name" value="S_TKc"/>
    <property type="match status" value="1"/>
</dbReference>
<dbReference type="OrthoDB" id="193242at2759"/>
<feature type="domain" description="EF-hand" evidence="5">
    <location>
        <begin position="478"/>
        <end position="513"/>
    </location>
</feature>
<dbReference type="InterPro" id="IPR018247">
    <property type="entry name" value="EF_Hand_1_Ca_BS"/>
</dbReference>
<gene>
    <name evidence="6" type="ORF">PECAL_4P06280</name>
</gene>
<dbReference type="Pfam" id="PF00069">
    <property type="entry name" value="Pkinase"/>
    <property type="match status" value="1"/>
</dbReference>
<feature type="domain" description="Protein kinase" evidence="4">
    <location>
        <begin position="514"/>
        <end position="849"/>
    </location>
</feature>
<dbReference type="PROSITE" id="PS50011">
    <property type="entry name" value="PROTEIN_KINASE_DOM"/>
    <property type="match status" value="1"/>
</dbReference>
<dbReference type="EMBL" id="CAKKNE010000004">
    <property type="protein sequence ID" value="CAH0373432.1"/>
    <property type="molecule type" value="Genomic_DNA"/>
</dbReference>
<dbReference type="GO" id="GO:0004672">
    <property type="term" value="F:protein kinase activity"/>
    <property type="evidence" value="ECO:0007669"/>
    <property type="project" value="InterPro"/>
</dbReference>
<feature type="region of interest" description="Disordered" evidence="3">
    <location>
        <begin position="1184"/>
        <end position="1230"/>
    </location>
</feature>
<dbReference type="SUPFAM" id="SSF47473">
    <property type="entry name" value="EF-hand"/>
    <property type="match status" value="1"/>
</dbReference>
<organism evidence="6 7">
    <name type="scientific">Pelagomonas calceolata</name>
    <dbReference type="NCBI Taxonomy" id="35677"/>
    <lineage>
        <taxon>Eukaryota</taxon>
        <taxon>Sar</taxon>
        <taxon>Stramenopiles</taxon>
        <taxon>Ochrophyta</taxon>
        <taxon>Pelagophyceae</taxon>
        <taxon>Pelagomonadales</taxon>
        <taxon>Pelagomonadaceae</taxon>
        <taxon>Pelagomonas</taxon>
    </lineage>
</organism>
<comment type="caution">
    <text evidence="6">The sequence shown here is derived from an EMBL/GenBank/DDBJ whole genome shotgun (WGS) entry which is preliminary data.</text>
</comment>
<dbReference type="InterPro" id="IPR000719">
    <property type="entry name" value="Prot_kinase_dom"/>
</dbReference>
<comment type="similarity">
    <text evidence="2">Belongs to the protein kinase superfamily. Ser/Thr protein kinase family. CDPK subfamily.</text>
</comment>
<keyword evidence="7" id="KW-1185">Reference proteome</keyword>
<accession>A0A8J2WYE7</accession>
<keyword evidence="1" id="KW-0106">Calcium</keyword>
<dbReference type="Gene3D" id="3.80.10.10">
    <property type="entry name" value="Ribonuclease Inhibitor"/>
    <property type="match status" value="2"/>
</dbReference>
<dbReference type="InterPro" id="IPR011009">
    <property type="entry name" value="Kinase-like_dom_sf"/>
</dbReference>
<dbReference type="PROSITE" id="PS50222">
    <property type="entry name" value="EF_HAND_2"/>
    <property type="match status" value="1"/>
</dbReference>
<feature type="compositionally biased region" description="Low complexity" evidence="3">
    <location>
        <begin position="1208"/>
        <end position="1230"/>
    </location>
</feature>
<dbReference type="PANTHER" id="PTHR16083">
    <property type="entry name" value="LEUCINE RICH REPEAT CONTAINING PROTEIN"/>
    <property type="match status" value="1"/>
</dbReference>
<evidence type="ECO:0000259" key="5">
    <source>
        <dbReference type="PROSITE" id="PS50222"/>
    </source>
</evidence>
<evidence type="ECO:0000256" key="3">
    <source>
        <dbReference type="SAM" id="MobiDB-lite"/>
    </source>
</evidence>
<dbReference type="InterPro" id="IPR002048">
    <property type="entry name" value="EF_hand_dom"/>
</dbReference>
<evidence type="ECO:0000259" key="4">
    <source>
        <dbReference type="PROSITE" id="PS50011"/>
    </source>
</evidence>
<evidence type="ECO:0000256" key="2">
    <source>
        <dbReference type="ARBA" id="ARBA00024334"/>
    </source>
</evidence>
<dbReference type="GO" id="GO:0005524">
    <property type="term" value="F:ATP binding"/>
    <property type="evidence" value="ECO:0007669"/>
    <property type="project" value="InterPro"/>
</dbReference>
<evidence type="ECO:0000313" key="7">
    <source>
        <dbReference type="Proteomes" id="UP000789595"/>
    </source>
</evidence>
<evidence type="ECO:0000313" key="6">
    <source>
        <dbReference type="EMBL" id="CAH0373432.1"/>
    </source>
</evidence>
<dbReference type="InterPro" id="IPR011992">
    <property type="entry name" value="EF-hand-dom_pair"/>
</dbReference>
<dbReference type="Gene3D" id="1.10.510.10">
    <property type="entry name" value="Transferase(Phosphotransferase) domain 1"/>
    <property type="match status" value="1"/>
</dbReference>
<name>A0A8J2WYE7_9STRA</name>
<dbReference type="GO" id="GO:0005509">
    <property type="term" value="F:calcium ion binding"/>
    <property type="evidence" value="ECO:0007669"/>
    <property type="project" value="InterPro"/>
</dbReference>
<evidence type="ECO:0000256" key="1">
    <source>
        <dbReference type="ARBA" id="ARBA00022837"/>
    </source>
</evidence>
<dbReference type="SUPFAM" id="SSF56112">
    <property type="entry name" value="Protein kinase-like (PK-like)"/>
    <property type="match status" value="1"/>
</dbReference>
<dbReference type="InterPro" id="IPR032675">
    <property type="entry name" value="LRR_dom_sf"/>
</dbReference>
<dbReference type="PROSITE" id="PS00018">
    <property type="entry name" value="EF_HAND_1"/>
    <property type="match status" value="1"/>
</dbReference>
<proteinExistence type="inferred from homology"/>
<reference evidence="6" key="1">
    <citation type="submission" date="2021-11" db="EMBL/GenBank/DDBJ databases">
        <authorList>
            <consortium name="Genoscope - CEA"/>
            <person name="William W."/>
        </authorList>
    </citation>
    <scope>NUCLEOTIDE SEQUENCE</scope>
</reference>
<feature type="compositionally biased region" description="Acidic residues" evidence="3">
    <location>
        <begin position="1196"/>
        <end position="1207"/>
    </location>
</feature>
<dbReference type="PANTHER" id="PTHR16083:SF25">
    <property type="entry name" value="C-JID DOMAIN-CONTAINING PROTEIN"/>
    <property type="match status" value="1"/>
</dbReference>
<protein>
    <submittedName>
        <fullName evidence="6">Uncharacterized protein</fullName>
    </submittedName>
</protein>
<dbReference type="Proteomes" id="UP000789595">
    <property type="component" value="Unassembled WGS sequence"/>
</dbReference>